<feature type="compositionally biased region" description="Polar residues" evidence="1">
    <location>
        <begin position="2285"/>
        <end position="2297"/>
    </location>
</feature>
<evidence type="ECO:0000259" key="2">
    <source>
        <dbReference type="PROSITE" id="PS50197"/>
    </source>
</evidence>
<dbReference type="InterPro" id="IPR036322">
    <property type="entry name" value="WD40_repeat_dom_sf"/>
</dbReference>
<evidence type="ECO:0000313" key="3">
    <source>
        <dbReference type="EMBL" id="KAK8864828.1"/>
    </source>
</evidence>
<feature type="region of interest" description="Disordered" evidence="1">
    <location>
        <begin position="2331"/>
        <end position="2363"/>
    </location>
</feature>
<dbReference type="CDD" id="cd06071">
    <property type="entry name" value="Beach"/>
    <property type="match status" value="1"/>
</dbReference>
<dbReference type="PANTHER" id="PTHR13743">
    <property type="entry name" value="BEIGE/BEACH-RELATED"/>
    <property type="match status" value="1"/>
</dbReference>
<accession>A0ABR2IKM6</accession>
<evidence type="ECO:0000256" key="1">
    <source>
        <dbReference type="SAM" id="MobiDB-lite"/>
    </source>
</evidence>
<dbReference type="InterPro" id="IPR036372">
    <property type="entry name" value="BEACH_dom_sf"/>
</dbReference>
<dbReference type="InterPro" id="IPR013320">
    <property type="entry name" value="ConA-like_dom_sf"/>
</dbReference>
<dbReference type="PANTHER" id="PTHR13743:SF161">
    <property type="entry name" value="BEIGE_BEACH DOMAIN CONTAINING PROTEIN"/>
    <property type="match status" value="1"/>
</dbReference>
<evidence type="ECO:0000313" key="4">
    <source>
        <dbReference type="Proteomes" id="UP001470230"/>
    </source>
</evidence>
<dbReference type="Proteomes" id="UP001470230">
    <property type="component" value="Unassembled WGS sequence"/>
</dbReference>
<dbReference type="InterPro" id="IPR031570">
    <property type="entry name" value="NBEA/BDCP_DUF4704"/>
</dbReference>
<keyword evidence="4" id="KW-1185">Reference proteome</keyword>
<proteinExistence type="predicted"/>
<sequence length="2670" mass="306959">MPLLVSTVLMFYLSWMINIKQNKNAQFYSLLSKSLTKMIKVHSNALRQYLFSAHYHSLFLFFQYDKYQSPDDTLEYLRDFYSMNIIFPPESFQLIYTIFSIANQLGKNPVNLFAYIEILCEEFDRFFPSQIAEEITLLIMHSISRLELSSLSLFSHLSKHLSFETKGKIFSIFGNSIWLFLKTNPPFLNMKNVYRIQNLLPPVSPSVSFSLCFWDGPGFTNGVNLNQQISFPETVELIKLISDEIASRITLIIQASCNESFLITTLLSSLSELLKNVKDDKYLLDFSVTFLLLCSLLPEYVRPKEANILISPPFFHPSLTVFHITDDKEYEIFNTIRYFVIQILMKSKLDIINNIFMKWIHEPLLFAEITHRIIQSNVFASFDFNDADNNDKVQSLCRALMISSLHYQKLHYSVEQGQVKSIEIARTSILLLISSILNAPNALSYLFSDSSFDSFYFSFLFEVPLRSFVLSSLLSFLSKQQKEIPLFLISILEQILTNCFSSFPEERFVLLANDVLTTLNESFLHQRSITDSFSSFLNPLITSYQKVEKSEVIENFMLKSIQFFSLVAHSMKISRSHYNSLSKAISIVFDKENIPQKLTVNLIQLIAGDQLSSLVPTFCIRHTKAVTVLLTTLLHDSKLLEMVKFVDSLVLFLHYNAIQLRHAKFDLFLIQIIREQKDEEIINAMLNLFQHISSVASSIPVVQSFISLLSPIEGRYYSDYQQNYIQTLRKIVTSSSKDPFASIPMIDPSNAIEITGLNKSDIETGFTFIFWILNDHAQSQYKPSCLFLQDSKMNTINAFISSSYIFCYEKSNNLNSTGKIDHPLPPNQWTFVALTFNYKSPTISYVIPTFGVNNFDPIEYIPMNLQPGPLTVKIGGTTDNSVKSDCISKIATFGMFQQLDIDTITVLYQMGPRGIGTLPQQPLFYYTTDENNGLLSVKEKFVIPTIKCHSNLDEIPLETNFTKILVDFCKCQILLPLYSQIDMTMKNGNSFPIEKVTNELFITLLSNSMNAQFSFNKAKGVEILSHLLKNCNENHIDYPLYLQFYQMMQGITYPQLQEELLKLILLDTELWLRSDADNHMRILKHWDRTLFPTMMTNLTTTFKSILLVLRIYYWYELTREEREYDQCTNRCRGEELNVAECRQLLSRIAVKVAIEKFEKDDFFCIVNHCLTCAELQQVIDLLQIIKSLALSDPSPLANICNDTDIVSFLHLLLPRESNTLLIMILEILLICYHKKLAQQPPLQDQMQYIIDKLSPTRISRELFNMAVELIQNGYYEMFQFCCWMGLNDSICGSLMVSKMITNQIHPMKELITYSTWSFWPIVFCFHVDVKDDLCQQLLLFLSTCDFSYWKNLFSMIHNVGLILNKNSNDMKALLLHSIAQFIISNGEIEEEHLTSFFVICKRFILYRRKDENSMAIESYFKNSPFNADSDENQIQKENSIEDIVPIQFPKPVTNRPRRMIGSLTVSSRMIPRIPVQFNTEPEHKEAASSSRPSNDSIKDKIQNSQFHTDILQFALRFDEECHWKDAELAKEIISVYLSVQLPQFLSFDLLLCAFLMHECPELVCDHIFQLEILNNVDLESSNNNVSISSFSSAANIKLHHVGSFSASIQSASQLNSSGSLNNFDNFNDSSDFSNSFMSSGTGKIKVQKYVDLLNHHCQMAGFDFIIEPTDEPLMSNNAFKCLEKVSFPFESDLVASAKKLFLSLKNEASESPKQSISLFIFVLGDLVGESRSQIMNGVEIIMQNRIKYEKLWTHLWRSLSIDPAPWSYNLCEIPHYQRDQTWCRSMCPFKMRRNWNFNHKSQANLNSKKTKNLLSSQLTDVSLAIHDFNNPIDSNTSLFIIPCNIVTPKAKKLVKFSLFVDRIELLTYTGKVTRIPLFELIDIYFRKSFNVPNSIELFTMSGKSFFIQFTNHKSLSVLKAISNMRLPNIRSLQTVEFFEFFKKKNKTDLWVHNKISNFEYLMHLNVMSGRSFNDLSQYPIFPWIISNYSSESIDLWDNNFYRDLAKPIGALNEAKLAKLKDLMKDKNYLYENSLSTQETVYLNLFRIEPFSEKLNTNLNLNSIQESFNSVLNEVNDNRELTPEFFFDFEFLKNSNKIDGFDDVILPPWSNNSRFTFIYTMRKALESDIVSETLNDWIDLVWGYKQRGSDAIKANNVFKPSLYEFDEKNQANLNDFEESMSKCGQLPSQLFTAKHPSKLVLMKFEKQPFSVPFTVHSSKVKNVSLALIDMVGDWQFKVIEIDHNGQLLINVIDLSHKKPKLNRNVRNRGSPHFPLQSKSERCDMSDNASKKTSSLFEQGQNDSTIGLSKVKTSDQFSYYDMLGEKSILSQSISDEQGEEKEIDIDQSAPPSPHRTNSSNPSFNNNGIRSFNSFVFKRRFSQKPSYAGKAELPAPRYNEDATHKNINISAVSKEVKGFSDIIFDVFQYSNAACQFGASTIFFVSFQSGQLFSIDTAKYTVQAVPVAGVTGIAASRDYIAITKRDCVLDIYRGSLKNHFLSLPSYGYTINCCCLSPSFFTAIVGTRNGSLILYSINKGDVIRVVDLKGARPILVAVTNAWGFIVCYASELKEETVKYYLFVFTINGEFIKKQEIGFQIVSWCNWNSYKDFDYMAVSDEKGNLYAFEAFNVDKINMIYDCESKVVTLAYYDDISCIIAITKDGRTLFVPYLSIS</sequence>
<dbReference type="InterPro" id="IPR000409">
    <property type="entry name" value="BEACH_dom"/>
</dbReference>
<dbReference type="InterPro" id="IPR050865">
    <property type="entry name" value="BEACH_Domain"/>
</dbReference>
<comment type="caution">
    <text evidence="3">The sequence shown here is derived from an EMBL/GenBank/DDBJ whole genome shotgun (WGS) entry which is preliminary data.</text>
</comment>
<organism evidence="3 4">
    <name type="scientific">Tritrichomonas musculus</name>
    <dbReference type="NCBI Taxonomy" id="1915356"/>
    <lineage>
        <taxon>Eukaryota</taxon>
        <taxon>Metamonada</taxon>
        <taxon>Parabasalia</taxon>
        <taxon>Tritrichomonadida</taxon>
        <taxon>Tritrichomonadidae</taxon>
        <taxon>Tritrichomonas</taxon>
    </lineage>
</organism>
<dbReference type="Pfam" id="PF15787">
    <property type="entry name" value="DUF4704"/>
    <property type="match status" value="1"/>
</dbReference>
<dbReference type="SUPFAM" id="SSF49899">
    <property type="entry name" value="Concanavalin A-like lectins/glucanases"/>
    <property type="match status" value="1"/>
</dbReference>
<protein>
    <recommendedName>
        <fullName evidence="2">BEACH domain-containing protein</fullName>
    </recommendedName>
</protein>
<dbReference type="PROSITE" id="PS50197">
    <property type="entry name" value="BEACH"/>
    <property type="match status" value="1"/>
</dbReference>
<dbReference type="EMBL" id="JAPFFF010000016">
    <property type="protein sequence ID" value="KAK8864828.1"/>
    <property type="molecule type" value="Genomic_DNA"/>
</dbReference>
<feature type="region of interest" description="Disordered" evidence="1">
    <location>
        <begin position="2261"/>
        <end position="2297"/>
    </location>
</feature>
<dbReference type="SUPFAM" id="SSF81837">
    <property type="entry name" value="BEACH domain"/>
    <property type="match status" value="1"/>
</dbReference>
<dbReference type="Gene3D" id="1.10.1540.10">
    <property type="entry name" value="BEACH domain"/>
    <property type="match status" value="1"/>
</dbReference>
<name>A0ABR2IKM6_9EUKA</name>
<dbReference type="SUPFAM" id="SSF50729">
    <property type="entry name" value="PH domain-like"/>
    <property type="match status" value="1"/>
</dbReference>
<gene>
    <name evidence="3" type="ORF">M9Y10_010354</name>
</gene>
<feature type="compositionally biased region" description="Polar residues" evidence="1">
    <location>
        <begin position="2352"/>
        <end position="2363"/>
    </location>
</feature>
<dbReference type="SMART" id="SM01026">
    <property type="entry name" value="Beach"/>
    <property type="match status" value="1"/>
</dbReference>
<dbReference type="Pfam" id="PF02138">
    <property type="entry name" value="Beach"/>
    <property type="match status" value="1"/>
</dbReference>
<dbReference type="SUPFAM" id="SSF50978">
    <property type="entry name" value="WD40 repeat-like"/>
    <property type="match status" value="1"/>
</dbReference>
<reference evidence="3 4" key="1">
    <citation type="submission" date="2024-04" db="EMBL/GenBank/DDBJ databases">
        <title>Tritrichomonas musculus Genome.</title>
        <authorList>
            <person name="Alves-Ferreira E."/>
            <person name="Grigg M."/>
            <person name="Lorenzi H."/>
            <person name="Galac M."/>
        </authorList>
    </citation>
    <scope>NUCLEOTIDE SEQUENCE [LARGE SCALE GENOMIC DNA]</scope>
    <source>
        <strain evidence="3 4">EAF2021</strain>
    </source>
</reference>
<feature type="domain" description="BEACH" evidence="2">
    <location>
        <begin position="1935"/>
        <end position="2197"/>
    </location>
</feature>
<feature type="compositionally biased region" description="Acidic residues" evidence="1">
    <location>
        <begin position="2334"/>
        <end position="2343"/>
    </location>
</feature>